<dbReference type="RefSeq" id="WP_345697274.1">
    <property type="nucleotide sequence ID" value="NZ_BAABIS010000001.1"/>
</dbReference>
<gene>
    <name evidence="2" type="ORF">GCM10023235_29330</name>
</gene>
<reference evidence="3" key="1">
    <citation type="journal article" date="2019" name="Int. J. Syst. Evol. Microbiol.">
        <title>The Global Catalogue of Microorganisms (GCM) 10K type strain sequencing project: providing services to taxonomists for standard genome sequencing and annotation.</title>
        <authorList>
            <consortium name="The Broad Institute Genomics Platform"/>
            <consortium name="The Broad Institute Genome Sequencing Center for Infectious Disease"/>
            <person name="Wu L."/>
            <person name="Ma J."/>
        </authorList>
    </citation>
    <scope>NUCLEOTIDE SEQUENCE [LARGE SCALE GENOMIC DNA]</scope>
    <source>
        <strain evidence="3">JCM 13006</strain>
    </source>
</reference>
<evidence type="ECO:0000313" key="2">
    <source>
        <dbReference type="EMBL" id="GAA4850462.1"/>
    </source>
</evidence>
<dbReference type="EMBL" id="BAABIS010000001">
    <property type="protein sequence ID" value="GAA4850462.1"/>
    <property type="molecule type" value="Genomic_DNA"/>
</dbReference>
<evidence type="ECO:0000256" key="1">
    <source>
        <dbReference type="SAM" id="Phobius"/>
    </source>
</evidence>
<dbReference type="Proteomes" id="UP001501752">
    <property type="component" value="Unassembled WGS sequence"/>
</dbReference>
<organism evidence="2 3">
    <name type="scientific">Kitasatospora terrestris</name>
    <dbReference type="NCBI Taxonomy" id="258051"/>
    <lineage>
        <taxon>Bacteria</taxon>
        <taxon>Bacillati</taxon>
        <taxon>Actinomycetota</taxon>
        <taxon>Actinomycetes</taxon>
        <taxon>Kitasatosporales</taxon>
        <taxon>Streptomycetaceae</taxon>
        <taxon>Kitasatospora</taxon>
    </lineage>
</organism>
<evidence type="ECO:0000313" key="3">
    <source>
        <dbReference type="Proteomes" id="UP001501752"/>
    </source>
</evidence>
<keyword evidence="1" id="KW-0812">Transmembrane</keyword>
<dbReference type="InterPro" id="IPR022062">
    <property type="entry name" value="DUF3618"/>
</dbReference>
<proteinExistence type="predicted"/>
<dbReference type="Pfam" id="PF12277">
    <property type="entry name" value="DUF3618"/>
    <property type="match status" value="1"/>
</dbReference>
<keyword evidence="3" id="KW-1185">Reference proteome</keyword>
<name>A0ABP9DPF9_9ACTN</name>
<accession>A0ABP9DPF9</accession>
<keyword evidence="1" id="KW-1133">Transmembrane helix</keyword>
<protein>
    <submittedName>
        <fullName evidence="2">DUF3618 domain-containing protein</fullName>
    </submittedName>
</protein>
<sequence>MAASKDTAVRSTAQIEADIAQARDRLASTLDELAMRVHPATVAAQTKARVLASVEQKAGQVYVAASGAVERAKSRFVDEKGQPMPERIVPVALVGVGAVLLLAAARKRRKG</sequence>
<keyword evidence="1" id="KW-0472">Membrane</keyword>
<comment type="caution">
    <text evidence="2">The sequence shown here is derived from an EMBL/GenBank/DDBJ whole genome shotgun (WGS) entry which is preliminary data.</text>
</comment>
<feature type="transmembrane region" description="Helical" evidence="1">
    <location>
        <begin position="88"/>
        <end position="105"/>
    </location>
</feature>